<dbReference type="AlphaFoldDB" id="A0A550CVJ9"/>
<protein>
    <submittedName>
        <fullName evidence="2">Uncharacterized protein</fullName>
    </submittedName>
</protein>
<feature type="compositionally biased region" description="Polar residues" evidence="1">
    <location>
        <begin position="54"/>
        <end position="63"/>
    </location>
</feature>
<sequence>MQNQASILSLRSRTDERCVHRTTSCFRSNSDINVFGSRDEQVTEEMDEADAEQRQSQEVGNASVELTTCEDDYQASRAFEGGAEMEDSGWRVSGKGAILDSLTLS</sequence>
<feature type="region of interest" description="Disordered" evidence="1">
    <location>
        <begin position="41"/>
        <end position="63"/>
    </location>
</feature>
<reference evidence="2 3" key="1">
    <citation type="journal article" date="2019" name="New Phytol.">
        <title>Comparative genomics reveals unique wood-decay strategies and fruiting body development in the Schizophyllaceae.</title>
        <authorList>
            <person name="Almasi E."/>
            <person name="Sahu N."/>
            <person name="Krizsan K."/>
            <person name="Balint B."/>
            <person name="Kovacs G.M."/>
            <person name="Kiss B."/>
            <person name="Cseklye J."/>
            <person name="Drula E."/>
            <person name="Henrissat B."/>
            <person name="Nagy I."/>
            <person name="Chovatia M."/>
            <person name="Adam C."/>
            <person name="LaButti K."/>
            <person name="Lipzen A."/>
            <person name="Riley R."/>
            <person name="Grigoriev I.V."/>
            <person name="Nagy L.G."/>
        </authorList>
    </citation>
    <scope>NUCLEOTIDE SEQUENCE [LARGE SCALE GENOMIC DNA]</scope>
    <source>
        <strain evidence="2 3">NL-1724</strain>
    </source>
</reference>
<evidence type="ECO:0000313" key="3">
    <source>
        <dbReference type="Proteomes" id="UP000320762"/>
    </source>
</evidence>
<dbReference type="EMBL" id="VDMD01000001">
    <property type="protein sequence ID" value="TRM68805.1"/>
    <property type="molecule type" value="Genomic_DNA"/>
</dbReference>
<keyword evidence="3" id="KW-1185">Reference proteome</keyword>
<accession>A0A550CVJ9</accession>
<dbReference type="Proteomes" id="UP000320762">
    <property type="component" value="Unassembled WGS sequence"/>
</dbReference>
<proteinExistence type="predicted"/>
<evidence type="ECO:0000256" key="1">
    <source>
        <dbReference type="SAM" id="MobiDB-lite"/>
    </source>
</evidence>
<organism evidence="2 3">
    <name type="scientific">Schizophyllum amplum</name>
    <dbReference type="NCBI Taxonomy" id="97359"/>
    <lineage>
        <taxon>Eukaryota</taxon>
        <taxon>Fungi</taxon>
        <taxon>Dikarya</taxon>
        <taxon>Basidiomycota</taxon>
        <taxon>Agaricomycotina</taxon>
        <taxon>Agaricomycetes</taxon>
        <taxon>Agaricomycetidae</taxon>
        <taxon>Agaricales</taxon>
        <taxon>Schizophyllaceae</taxon>
        <taxon>Schizophyllum</taxon>
    </lineage>
</organism>
<gene>
    <name evidence="2" type="ORF">BD626DRAFT_618</name>
</gene>
<name>A0A550CVJ9_9AGAR</name>
<evidence type="ECO:0000313" key="2">
    <source>
        <dbReference type="EMBL" id="TRM68805.1"/>
    </source>
</evidence>
<comment type="caution">
    <text evidence="2">The sequence shown here is derived from an EMBL/GenBank/DDBJ whole genome shotgun (WGS) entry which is preliminary data.</text>
</comment>